<gene>
    <name evidence="1" type="ORF">METHB2_1000012</name>
</gene>
<name>A0A8S0XE45_9GAMM</name>
<proteinExistence type="predicted"/>
<dbReference type="AlphaFoldDB" id="A0A8S0XE45"/>
<dbReference type="InterPro" id="IPR057930">
    <property type="entry name" value="Antitoxin_put"/>
</dbReference>
<keyword evidence="2" id="KW-1185">Reference proteome</keyword>
<comment type="caution">
    <text evidence="1">The sequence shown here is derived from an EMBL/GenBank/DDBJ whole genome shotgun (WGS) entry which is preliminary data.</text>
</comment>
<dbReference type="RefSeq" id="WP_174624460.1">
    <property type="nucleotide sequence ID" value="NZ_CADCXN010000003.1"/>
</dbReference>
<protein>
    <submittedName>
        <fullName evidence="1">Uncharacterized protein</fullName>
    </submittedName>
</protein>
<dbReference type="EMBL" id="CADCXN010000003">
    <property type="protein sequence ID" value="CAA9889442.1"/>
    <property type="molecule type" value="Genomic_DNA"/>
</dbReference>
<reference evidence="1 2" key="1">
    <citation type="submission" date="2020-02" db="EMBL/GenBank/DDBJ databases">
        <authorList>
            <person name="Hogendoorn C."/>
        </authorList>
    </citation>
    <scope>NUCLEOTIDE SEQUENCE [LARGE SCALE GENOMIC DNA]</scope>
    <source>
        <strain evidence="1">METHB21</strain>
    </source>
</reference>
<accession>A0A8S0XE45</accession>
<dbReference type="Pfam" id="PF25734">
    <property type="entry name" value="RelB_like_antitoxin"/>
    <property type="match status" value="1"/>
</dbReference>
<evidence type="ECO:0000313" key="2">
    <source>
        <dbReference type="Proteomes" id="UP000494216"/>
    </source>
</evidence>
<sequence length="69" mass="7793">MELSISDEKTKELLTEVIVELLKTKREVLYDVVLEALEEVGLANAISEGRKNDFVSDDEIFPLLNGELK</sequence>
<organism evidence="1 2">
    <name type="scientific">Candidatus Methylobacter favarea</name>
    <dbReference type="NCBI Taxonomy" id="2707345"/>
    <lineage>
        <taxon>Bacteria</taxon>
        <taxon>Pseudomonadati</taxon>
        <taxon>Pseudomonadota</taxon>
        <taxon>Gammaproteobacteria</taxon>
        <taxon>Methylococcales</taxon>
        <taxon>Methylococcaceae</taxon>
        <taxon>Methylobacter</taxon>
    </lineage>
</organism>
<evidence type="ECO:0000313" key="1">
    <source>
        <dbReference type="EMBL" id="CAA9889442.1"/>
    </source>
</evidence>
<dbReference type="Proteomes" id="UP000494216">
    <property type="component" value="Unassembled WGS sequence"/>
</dbReference>